<proteinExistence type="predicted"/>
<sequence length="144" mass="15392">MITAAYQKHQELSYTQLAALLNLKVDTNNKILLENLSAQLTAESALLQKLQETNKEIVPDASKPLSGSAKENLSVKSSCNPVIDSLTSDANKKQFIDPVLRNLDPSNNSNKAVSLSGVRDALAKVLALQALQGTSTASDVPGFE</sequence>
<reference evidence="1 2" key="1">
    <citation type="submission" date="2013-11" db="EMBL/GenBank/DDBJ databases">
        <title>Genome sequencing of Stegodyphus mimosarum.</title>
        <authorList>
            <person name="Bechsgaard J."/>
        </authorList>
    </citation>
    <scope>NUCLEOTIDE SEQUENCE [LARGE SCALE GENOMIC DNA]</scope>
</reference>
<gene>
    <name evidence="1" type="ORF">X975_06565</name>
</gene>
<evidence type="ECO:0000313" key="2">
    <source>
        <dbReference type="Proteomes" id="UP000054359"/>
    </source>
</evidence>
<evidence type="ECO:0000313" key="1">
    <source>
        <dbReference type="EMBL" id="KFM73646.1"/>
    </source>
</evidence>
<keyword evidence="2" id="KW-1185">Reference proteome</keyword>
<feature type="non-terminal residue" evidence="1">
    <location>
        <position position="144"/>
    </location>
</feature>
<name>A0A087U8F7_STEMI</name>
<dbReference type="AlphaFoldDB" id="A0A087U8F7"/>
<organism evidence="1 2">
    <name type="scientific">Stegodyphus mimosarum</name>
    <name type="common">African social velvet spider</name>
    <dbReference type="NCBI Taxonomy" id="407821"/>
    <lineage>
        <taxon>Eukaryota</taxon>
        <taxon>Metazoa</taxon>
        <taxon>Ecdysozoa</taxon>
        <taxon>Arthropoda</taxon>
        <taxon>Chelicerata</taxon>
        <taxon>Arachnida</taxon>
        <taxon>Araneae</taxon>
        <taxon>Araneomorphae</taxon>
        <taxon>Entelegynae</taxon>
        <taxon>Eresoidea</taxon>
        <taxon>Eresidae</taxon>
        <taxon>Stegodyphus</taxon>
    </lineage>
</organism>
<dbReference type="EMBL" id="KK118705">
    <property type="protein sequence ID" value="KFM73646.1"/>
    <property type="molecule type" value="Genomic_DNA"/>
</dbReference>
<protein>
    <submittedName>
        <fullName evidence="1">Uncharacterized protein</fullName>
    </submittedName>
</protein>
<dbReference type="Proteomes" id="UP000054359">
    <property type="component" value="Unassembled WGS sequence"/>
</dbReference>
<accession>A0A087U8F7</accession>